<keyword evidence="3" id="KW-1185">Reference proteome</keyword>
<sequence>MRSLERPDEAALISAATQRWIEAAVDERVQRVLASTKSLSDWVATTCQQGAEASRITAAALHESEEARRHLEADVRRLAEQQERFLDRNRESEYRELKELNDRWNERFTSMELRLKSKESSDQSRDEEFSSIVRDVQSIQLTMQRLESQWEKANSKFNKFGLEVASTSSAASIWEGQCRSAQALLESRLESISKSLSDLESGRNESLERMREEERQHLQFRGDPEAKMRLEKDLKESCEKVFVAVEKRCNDLADQVVDISKAQVELQELTSSLSAVDRRCAAEERGHRQQDVEQRRSVENLQRRMQSMQVALETIAELRQEDRALSEEMKIDHERFRQKLGDKMSSLELGLGESVRLEQRLADIEVFLKNFDQDMQSHVESSIEKRMKVVLQEVKGLTKDAARELREEVREDFHNWVTSWDSGFEDEMPNIERTLRAQLGHLKRR</sequence>
<feature type="coiled-coil region" evidence="1">
    <location>
        <begin position="61"/>
        <end position="114"/>
    </location>
</feature>
<reference evidence="2 3" key="1">
    <citation type="submission" date="2024-02" db="EMBL/GenBank/DDBJ databases">
        <authorList>
            <person name="Chen Y."/>
            <person name="Shah S."/>
            <person name="Dougan E. K."/>
            <person name="Thang M."/>
            <person name="Chan C."/>
        </authorList>
    </citation>
    <scope>NUCLEOTIDE SEQUENCE [LARGE SCALE GENOMIC DNA]</scope>
</reference>
<name>A0ABP0I3N0_9DINO</name>
<proteinExistence type="predicted"/>
<keyword evidence="1" id="KW-0175">Coiled coil</keyword>
<evidence type="ECO:0000313" key="2">
    <source>
        <dbReference type="EMBL" id="CAK8997184.1"/>
    </source>
</evidence>
<evidence type="ECO:0000256" key="1">
    <source>
        <dbReference type="SAM" id="Coils"/>
    </source>
</evidence>
<dbReference type="Proteomes" id="UP001642484">
    <property type="component" value="Unassembled WGS sequence"/>
</dbReference>
<accession>A0ABP0I3N0</accession>
<feature type="coiled-coil region" evidence="1">
    <location>
        <begin position="259"/>
        <end position="328"/>
    </location>
</feature>
<dbReference type="EMBL" id="CAXAMN010001991">
    <property type="protein sequence ID" value="CAK8997184.1"/>
    <property type="molecule type" value="Genomic_DNA"/>
</dbReference>
<gene>
    <name evidence="2" type="ORF">CCMP2556_LOCUS4750</name>
</gene>
<protein>
    <submittedName>
        <fullName evidence="2">Uncharacterized protein</fullName>
    </submittedName>
</protein>
<organism evidence="2 3">
    <name type="scientific">Durusdinium trenchii</name>
    <dbReference type="NCBI Taxonomy" id="1381693"/>
    <lineage>
        <taxon>Eukaryota</taxon>
        <taxon>Sar</taxon>
        <taxon>Alveolata</taxon>
        <taxon>Dinophyceae</taxon>
        <taxon>Suessiales</taxon>
        <taxon>Symbiodiniaceae</taxon>
        <taxon>Durusdinium</taxon>
    </lineage>
</organism>
<evidence type="ECO:0000313" key="3">
    <source>
        <dbReference type="Proteomes" id="UP001642484"/>
    </source>
</evidence>
<comment type="caution">
    <text evidence="2">The sequence shown here is derived from an EMBL/GenBank/DDBJ whole genome shotgun (WGS) entry which is preliminary data.</text>
</comment>